<protein>
    <submittedName>
        <fullName evidence="3">Phosphatase PAP2 family protein</fullName>
    </submittedName>
</protein>
<dbReference type="Pfam" id="PF01569">
    <property type="entry name" value="PAP2"/>
    <property type="match status" value="1"/>
</dbReference>
<dbReference type="EMBL" id="CP092109">
    <property type="protein sequence ID" value="UWZ78114.1"/>
    <property type="molecule type" value="Genomic_DNA"/>
</dbReference>
<dbReference type="CDD" id="cd03394">
    <property type="entry name" value="PAP2_like_5"/>
    <property type="match status" value="1"/>
</dbReference>
<keyword evidence="1" id="KW-1133">Transmembrane helix</keyword>
<dbReference type="Gene3D" id="1.20.144.10">
    <property type="entry name" value="Phosphatidic acid phosphatase type 2/haloperoxidase"/>
    <property type="match status" value="1"/>
</dbReference>
<dbReference type="RefSeq" id="WP_260746463.1">
    <property type="nucleotide sequence ID" value="NZ_CP092109.1"/>
</dbReference>
<dbReference type="InterPro" id="IPR036938">
    <property type="entry name" value="PAP2/HPO_sf"/>
</dbReference>
<dbReference type="PANTHER" id="PTHR14969:SF13">
    <property type="entry name" value="AT30094P"/>
    <property type="match status" value="1"/>
</dbReference>
<evidence type="ECO:0000313" key="4">
    <source>
        <dbReference type="Proteomes" id="UP001060414"/>
    </source>
</evidence>
<feature type="transmembrane region" description="Helical" evidence="1">
    <location>
        <begin position="41"/>
        <end position="58"/>
    </location>
</feature>
<evidence type="ECO:0000259" key="2">
    <source>
        <dbReference type="SMART" id="SM00014"/>
    </source>
</evidence>
<dbReference type="Proteomes" id="UP001060414">
    <property type="component" value="Chromosome"/>
</dbReference>
<evidence type="ECO:0000313" key="3">
    <source>
        <dbReference type="EMBL" id="UWZ78114.1"/>
    </source>
</evidence>
<dbReference type="PANTHER" id="PTHR14969">
    <property type="entry name" value="SPHINGOSINE-1-PHOSPHATE PHOSPHOHYDROLASE"/>
    <property type="match status" value="1"/>
</dbReference>
<organism evidence="3 4">
    <name type="scientific">Geoalkalibacter halelectricus</name>
    <dbReference type="NCBI Taxonomy" id="2847045"/>
    <lineage>
        <taxon>Bacteria</taxon>
        <taxon>Pseudomonadati</taxon>
        <taxon>Thermodesulfobacteriota</taxon>
        <taxon>Desulfuromonadia</taxon>
        <taxon>Desulfuromonadales</taxon>
        <taxon>Geoalkalibacteraceae</taxon>
        <taxon>Geoalkalibacter</taxon>
    </lineage>
</organism>
<feature type="domain" description="Phosphatidic acid phosphatase type 2/haloperoxidase" evidence="2">
    <location>
        <begin position="111"/>
        <end position="224"/>
    </location>
</feature>
<keyword evidence="1" id="KW-0812">Transmembrane</keyword>
<keyword evidence="1" id="KW-0472">Membrane</keyword>
<proteinExistence type="predicted"/>
<reference evidence="3" key="1">
    <citation type="journal article" date="2022" name="Environ. Microbiol.">
        <title>Geoalkalibacter halelectricus SAP #1 sp. nov. possessing extracellular electron transfer and mineral#reducing capabilities from a haloalkaline environment.</title>
        <authorList>
            <person name="Yadav S."/>
            <person name="Singh R."/>
            <person name="Sundharam S.S."/>
            <person name="Chaudhary S."/>
            <person name="Krishnamurthi S."/>
            <person name="Patil S.A."/>
        </authorList>
    </citation>
    <scope>NUCLEOTIDE SEQUENCE</scope>
    <source>
        <strain evidence="3">SAP-1</strain>
    </source>
</reference>
<gene>
    <name evidence="3" type="ORF">L9S41_10425</name>
</gene>
<dbReference type="SMART" id="SM00014">
    <property type="entry name" value="acidPPc"/>
    <property type="match status" value="1"/>
</dbReference>
<keyword evidence="4" id="KW-1185">Reference proteome</keyword>
<accession>A0ABY5ZGV8</accession>
<dbReference type="SUPFAM" id="SSF48317">
    <property type="entry name" value="Acid phosphatase/Vanadium-dependent haloperoxidase"/>
    <property type="match status" value="1"/>
</dbReference>
<evidence type="ECO:0000256" key="1">
    <source>
        <dbReference type="SAM" id="Phobius"/>
    </source>
</evidence>
<dbReference type="InterPro" id="IPR000326">
    <property type="entry name" value="PAP2/HPO"/>
</dbReference>
<sequence length="253" mass="27350">MTLCWWRRGLVGLVLVLAVPWVAAAEQGRFEDEGYWGRSETVLTLGVLSAAGIFSLFDEDVRREVQRRDRGTLDSLANGLDVLGHPATGLGLSAALWGAGIWRENPDLAETGQMAFEAVLVGQAATAALKYGVGRKRPDSREDAWSFKPFSFAGDHDSLPSGHTANAFALAGVLSRRGAEPWVPWAAYGMASLVGAARIQSDDHWLSDVVIGALVGELAARTVVRFHERNPDFFFGVGPVGIEGVGFRLAWSW</sequence>
<name>A0ABY5ZGV8_9BACT</name>